<reference evidence="1" key="2">
    <citation type="journal article" date="2015" name="Fish Shellfish Immunol.">
        <title>Early steps in the European eel (Anguilla anguilla)-Vibrio vulnificus interaction in the gills: Role of the RtxA13 toxin.</title>
        <authorList>
            <person name="Callol A."/>
            <person name="Pajuelo D."/>
            <person name="Ebbesson L."/>
            <person name="Teles M."/>
            <person name="MacKenzie S."/>
            <person name="Amaro C."/>
        </authorList>
    </citation>
    <scope>NUCLEOTIDE SEQUENCE</scope>
</reference>
<sequence>MYSHVLQKALLKKHIKLYTQV</sequence>
<dbReference type="EMBL" id="GBXM01084229">
    <property type="protein sequence ID" value="JAH24348.1"/>
    <property type="molecule type" value="Transcribed_RNA"/>
</dbReference>
<name>A0A0E9R7P3_ANGAN</name>
<dbReference type="AlphaFoldDB" id="A0A0E9R7P3"/>
<organism evidence="1">
    <name type="scientific">Anguilla anguilla</name>
    <name type="common">European freshwater eel</name>
    <name type="synonym">Muraena anguilla</name>
    <dbReference type="NCBI Taxonomy" id="7936"/>
    <lineage>
        <taxon>Eukaryota</taxon>
        <taxon>Metazoa</taxon>
        <taxon>Chordata</taxon>
        <taxon>Craniata</taxon>
        <taxon>Vertebrata</taxon>
        <taxon>Euteleostomi</taxon>
        <taxon>Actinopterygii</taxon>
        <taxon>Neopterygii</taxon>
        <taxon>Teleostei</taxon>
        <taxon>Anguilliformes</taxon>
        <taxon>Anguillidae</taxon>
        <taxon>Anguilla</taxon>
    </lineage>
</organism>
<reference evidence="1" key="1">
    <citation type="submission" date="2014-11" db="EMBL/GenBank/DDBJ databases">
        <authorList>
            <person name="Amaro Gonzalez C."/>
        </authorList>
    </citation>
    <scope>NUCLEOTIDE SEQUENCE</scope>
</reference>
<evidence type="ECO:0000313" key="1">
    <source>
        <dbReference type="EMBL" id="JAH24348.1"/>
    </source>
</evidence>
<proteinExistence type="predicted"/>
<protein>
    <submittedName>
        <fullName evidence="1">Uncharacterized protein</fullName>
    </submittedName>
</protein>
<accession>A0A0E9R7P3</accession>